<feature type="transmembrane region" description="Helical" evidence="2">
    <location>
        <begin position="228"/>
        <end position="257"/>
    </location>
</feature>
<feature type="transmembrane region" description="Helical" evidence="2">
    <location>
        <begin position="311"/>
        <end position="330"/>
    </location>
</feature>
<keyword evidence="2" id="KW-1133">Transmembrane helix</keyword>
<reference evidence="6 7" key="1">
    <citation type="submission" date="2019-03" db="EMBL/GenBank/DDBJ databases">
        <title>Draft genome sequences of novel Actinobacteria.</title>
        <authorList>
            <person name="Sahin N."/>
            <person name="Ay H."/>
            <person name="Saygin H."/>
        </authorList>
    </citation>
    <scope>NUCLEOTIDE SEQUENCE [LARGE SCALE GENOMIC DNA]</scope>
    <source>
        <strain evidence="6 7">CH32</strain>
    </source>
</reference>
<evidence type="ECO:0000256" key="3">
    <source>
        <dbReference type="SAM" id="SignalP"/>
    </source>
</evidence>
<keyword evidence="2" id="KW-0812">Transmembrane</keyword>
<dbReference type="InterPro" id="IPR013216">
    <property type="entry name" value="Methyltransf_11"/>
</dbReference>
<comment type="caution">
    <text evidence="6">The sequence shown here is derived from an EMBL/GenBank/DDBJ whole genome shotgun (WGS) entry which is preliminary data.</text>
</comment>
<name>A0A4V2YLA8_9ACTN</name>
<dbReference type="InterPro" id="IPR007349">
    <property type="entry name" value="DUF418"/>
</dbReference>
<gene>
    <name evidence="6" type="ORF">E1286_22265</name>
</gene>
<feature type="region of interest" description="Disordered" evidence="1">
    <location>
        <begin position="386"/>
        <end position="412"/>
    </location>
</feature>
<dbReference type="CDD" id="cd02440">
    <property type="entry name" value="AdoMet_MTases"/>
    <property type="match status" value="1"/>
</dbReference>
<protein>
    <submittedName>
        <fullName evidence="6">DUF418 domain-containing protein</fullName>
    </submittedName>
</protein>
<dbReference type="RefSeq" id="WP_132615373.1">
    <property type="nucleotide sequence ID" value="NZ_SMKQ01000069.1"/>
</dbReference>
<feature type="transmembrane region" description="Helical" evidence="2">
    <location>
        <begin position="106"/>
        <end position="139"/>
    </location>
</feature>
<evidence type="ECO:0000259" key="4">
    <source>
        <dbReference type="Pfam" id="PF04235"/>
    </source>
</evidence>
<feature type="domain" description="Methyltransferase type 11" evidence="5">
    <location>
        <begin position="474"/>
        <end position="568"/>
    </location>
</feature>
<dbReference type="InterPro" id="IPR052529">
    <property type="entry name" value="Bact_Transport_Assoc"/>
</dbReference>
<accession>A0A4V2YLA8</accession>
<keyword evidence="3" id="KW-0732">Signal</keyword>
<feature type="transmembrane region" description="Helical" evidence="2">
    <location>
        <begin position="336"/>
        <end position="356"/>
    </location>
</feature>
<feature type="signal peptide" evidence="3">
    <location>
        <begin position="1"/>
        <end position="42"/>
    </location>
</feature>
<dbReference type="Proteomes" id="UP000295302">
    <property type="component" value="Unassembled WGS sequence"/>
</dbReference>
<evidence type="ECO:0000313" key="6">
    <source>
        <dbReference type="EMBL" id="TDD45957.1"/>
    </source>
</evidence>
<organism evidence="6 7">
    <name type="scientific">Nonomuraea terrae</name>
    <dbReference type="NCBI Taxonomy" id="2530383"/>
    <lineage>
        <taxon>Bacteria</taxon>
        <taxon>Bacillati</taxon>
        <taxon>Actinomycetota</taxon>
        <taxon>Actinomycetes</taxon>
        <taxon>Streptosporangiales</taxon>
        <taxon>Streptosporangiaceae</taxon>
        <taxon>Nonomuraea</taxon>
    </lineage>
</organism>
<keyword evidence="2" id="KW-0472">Membrane</keyword>
<dbReference type="Pfam" id="PF08241">
    <property type="entry name" value="Methyltransf_11"/>
    <property type="match status" value="1"/>
</dbReference>
<evidence type="ECO:0000256" key="2">
    <source>
        <dbReference type="SAM" id="Phobius"/>
    </source>
</evidence>
<dbReference type="PANTHER" id="PTHR30590">
    <property type="entry name" value="INNER MEMBRANE PROTEIN"/>
    <property type="match status" value="1"/>
</dbReference>
<feature type="transmembrane region" description="Helical" evidence="2">
    <location>
        <begin position="263"/>
        <end position="290"/>
    </location>
</feature>
<dbReference type="GO" id="GO:0008757">
    <property type="term" value="F:S-adenosylmethionine-dependent methyltransferase activity"/>
    <property type="evidence" value="ECO:0007669"/>
    <property type="project" value="InterPro"/>
</dbReference>
<dbReference type="SUPFAM" id="SSF53335">
    <property type="entry name" value="S-adenosyl-L-methionine-dependent methyltransferases"/>
    <property type="match status" value="1"/>
</dbReference>
<dbReference type="InterPro" id="IPR029063">
    <property type="entry name" value="SAM-dependent_MTases_sf"/>
</dbReference>
<feature type="compositionally biased region" description="Basic and acidic residues" evidence="1">
    <location>
        <begin position="386"/>
        <end position="401"/>
    </location>
</feature>
<dbReference type="Gene3D" id="3.40.50.150">
    <property type="entry name" value="Vaccinia Virus protein VP39"/>
    <property type="match status" value="1"/>
</dbReference>
<dbReference type="PANTHER" id="PTHR30590:SF2">
    <property type="entry name" value="INNER MEMBRANE PROTEIN"/>
    <property type="match status" value="1"/>
</dbReference>
<keyword evidence="7" id="KW-1185">Reference proteome</keyword>
<evidence type="ECO:0000313" key="7">
    <source>
        <dbReference type="Proteomes" id="UP000295302"/>
    </source>
</evidence>
<evidence type="ECO:0000259" key="5">
    <source>
        <dbReference type="Pfam" id="PF08241"/>
    </source>
</evidence>
<feature type="domain" description="DUF418" evidence="4">
    <location>
        <begin position="215"/>
        <end position="378"/>
    </location>
</feature>
<dbReference type="Pfam" id="PF04235">
    <property type="entry name" value="DUF418"/>
    <property type="match status" value="1"/>
</dbReference>
<dbReference type="OrthoDB" id="65624at2"/>
<sequence>MNTYYRESSAAPTSVTARSLAPDLARGCMLLLIAVAHAPAFAADWNAGPAALVAAAKFLKSLLADNQARDMFVFLFGYGLGQLAHRQLARGGDWISTRKLLRRRAWWLIVIGFANTVLLVPIDVIAVYGLTLLLLAPLVRARDAVLWRTALVTLVPATLLMAWQSVTAQAGPVTMAAYMEPTYAAHLVANIPSWPVEAALSTIMVVPGMLVGVWAARRRILDEPERHGRLLAWVTVAGIGLSVAGRLPAALLAAGAWTPPSAGVAWAVAIAHDLTGWAGAVGLAAAIGLAATKARGGRLTAALAALGQRSLTFYLFQAVVWVVLFYPFTLGLSDDVSFAATFAVAAGVWLLSILLAELMRLAGHRGPAEVLLRRLSYGRPELSRRRIDRGPARQDSVEKALPRGGSGGEWRTHAQGETMTIGADLVEPPGTGNRCGLGMEQFHHPRPVCLGDRRRPCPTPQRRRLMAGLTGRVLELGAGDGVKLACYPPAVDEVVLVDPDPFLRAAAKAVAADVPVAVRVLDGDLARLPVPDASCDAVVCSLTLCHAPDARATLAEVRRVLRPGGELRFYEHQRSGIPPVALAQSLLTPLWARVFGGCRLARDVVAELGRTGFAVESVDRFAFRHVGHVLGVARPA</sequence>
<feature type="transmembrane region" description="Helical" evidence="2">
    <location>
        <begin position="198"/>
        <end position="216"/>
    </location>
</feature>
<proteinExistence type="predicted"/>
<feature type="chain" id="PRO_5020814360" evidence="3">
    <location>
        <begin position="43"/>
        <end position="636"/>
    </location>
</feature>
<dbReference type="EMBL" id="SMKQ01000069">
    <property type="protein sequence ID" value="TDD45957.1"/>
    <property type="molecule type" value="Genomic_DNA"/>
</dbReference>
<evidence type="ECO:0000256" key="1">
    <source>
        <dbReference type="SAM" id="MobiDB-lite"/>
    </source>
</evidence>
<dbReference type="AlphaFoldDB" id="A0A4V2YLA8"/>